<dbReference type="Gene3D" id="3.10.129.10">
    <property type="entry name" value="Hotdog Thioesterase"/>
    <property type="match status" value="1"/>
</dbReference>
<keyword evidence="8 10" id="KW-0456">Lyase</keyword>
<dbReference type="Pfam" id="PF07977">
    <property type="entry name" value="FabA"/>
    <property type="match status" value="1"/>
</dbReference>
<comment type="catalytic activity">
    <reaction evidence="1 10">
        <text>a (3R)-hydroxyacyl-[ACP] = a (2E)-enoyl-[ACP] + H2O</text>
        <dbReference type="Rhea" id="RHEA:13097"/>
        <dbReference type="Rhea" id="RHEA-COMP:9925"/>
        <dbReference type="Rhea" id="RHEA-COMP:9945"/>
        <dbReference type="ChEBI" id="CHEBI:15377"/>
        <dbReference type="ChEBI" id="CHEBI:78784"/>
        <dbReference type="ChEBI" id="CHEBI:78827"/>
        <dbReference type="EC" id="4.2.1.59"/>
    </reaction>
</comment>
<keyword evidence="4 10" id="KW-0963">Cytoplasm</keyword>
<dbReference type="InterPro" id="IPR013114">
    <property type="entry name" value="FabA_FabZ"/>
</dbReference>
<dbReference type="AlphaFoldDB" id="A0A8J7P752"/>
<dbReference type="GO" id="GO:0016020">
    <property type="term" value="C:membrane"/>
    <property type="evidence" value="ECO:0007669"/>
    <property type="project" value="GOC"/>
</dbReference>
<comment type="similarity">
    <text evidence="3 10">Belongs to the thioester dehydratase family. FabZ subfamily.</text>
</comment>
<evidence type="ECO:0000256" key="1">
    <source>
        <dbReference type="ARBA" id="ARBA00001055"/>
    </source>
</evidence>
<organism evidence="11 12">
    <name type="scientific">Candidatus Obscuribacter phosphatis</name>
    <dbReference type="NCBI Taxonomy" id="1906157"/>
    <lineage>
        <taxon>Bacteria</taxon>
        <taxon>Bacillati</taxon>
        <taxon>Candidatus Melainabacteria</taxon>
        <taxon>Candidatus Obscuribacterales</taxon>
        <taxon>Candidatus Obscuribacteraceae</taxon>
        <taxon>Candidatus Obscuribacter</taxon>
    </lineage>
</organism>
<evidence type="ECO:0000256" key="5">
    <source>
        <dbReference type="ARBA" id="ARBA00022516"/>
    </source>
</evidence>
<evidence type="ECO:0000256" key="10">
    <source>
        <dbReference type="HAMAP-Rule" id="MF_00406"/>
    </source>
</evidence>
<dbReference type="CDD" id="cd01288">
    <property type="entry name" value="FabZ"/>
    <property type="match status" value="1"/>
</dbReference>
<evidence type="ECO:0000256" key="3">
    <source>
        <dbReference type="ARBA" id="ARBA00009174"/>
    </source>
</evidence>
<dbReference type="EMBL" id="JAFLCK010000004">
    <property type="protein sequence ID" value="MBN8659554.1"/>
    <property type="molecule type" value="Genomic_DNA"/>
</dbReference>
<comment type="caution">
    <text evidence="11">The sequence shown here is derived from an EMBL/GenBank/DDBJ whole genome shotgun (WGS) entry which is preliminary data.</text>
</comment>
<accession>A0A8J7P752</accession>
<proteinExistence type="inferred from homology"/>
<evidence type="ECO:0000313" key="12">
    <source>
        <dbReference type="Proteomes" id="UP000664277"/>
    </source>
</evidence>
<feature type="active site" evidence="10">
    <location>
        <position position="47"/>
    </location>
</feature>
<name>A0A8J7P752_9BACT</name>
<comment type="function">
    <text evidence="9 10">Involved in unsaturated fatty acids biosynthesis. Catalyzes the dehydration of short chain beta-hydroxyacyl-ACPs and long chain saturated and unsaturated beta-hydroxyacyl-ACPs.</text>
</comment>
<evidence type="ECO:0000256" key="2">
    <source>
        <dbReference type="ARBA" id="ARBA00004496"/>
    </source>
</evidence>
<reference evidence="11" key="1">
    <citation type="submission" date="2021-02" db="EMBL/GenBank/DDBJ databases">
        <title>Genome-Resolved Metagenomics of a Microbial Community Performing Photosynthetic Biological Nutrient Removal.</title>
        <authorList>
            <person name="Mcdaniel E.A."/>
        </authorList>
    </citation>
    <scope>NUCLEOTIDE SEQUENCE</scope>
    <source>
        <strain evidence="11">UWPOB_OBS1</strain>
    </source>
</reference>
<dbReference type="GO" id="GO:0006633">
    <property type="term" value="P:fatty acid biosynthetic process"/>
    <property type="evidence" value="ECO:0007669"/>
    <property type="project" value="UniProtKB-UniRule"/>
</dbReference>
<dbReference type="NCBIfam" id="NF000582">
    <property type="entry name" value="PRK00006.1"/>
    <property type="match status" value="1"/>
</dbReference>
<gene>
    <name evidence="10 11" type="primary">fabZ</name>
    <name evidence="11" type="ORF">J0M35_04275</name>
</gene>
<dbReference type="EC" id="4.2.1.59" evidence="10"/>
<dbReference type="FunFam" id="3.10.129.10:FF:000001">
    <property type="entry name" value="3-hydroxyacyl-[acyl-carrier-protein] dehydratase FabZ"/>
    <property type="match status" value="1"/>
</dbReference>
<dbReference type="NCBIfam" id="TIGR01750">
    <property type="entry name" value="fabZ"/>
    <property type="match status" value="1"/>
</dbReference>
<dbReference type="SUPFAM" id="SSF54637">
    <property type="entry name" value="Thioesterase/thiol ester dehydrase-isomerase"/>
    <property type="match status" value="1"/>
</dbReference>
<sequence length="141" mass="15612">MDINQIKEILPHRYPFLLVDRVTDYEPGVSAKGFKNLTANEQFFEGHFPGRPIMPGVLMVEALAQLACVALLVKDEYKGMLGVFTGMDGIKFRNMVVPGDRLDLEVELLKIRGPLGKVKVCAKVGDKVACEGEISFAMVKK</sequence>
<dbReference type="PANTHER" id="PTHR30272">
    <property type="entry name" value="3-HYDROXYACYL-[ACYL-CARRIER-PROTEIN] DEHYDRATASE"/>
    <property type="match status" value="1"/>
</dbReference>
<keyword evidence="5 10" id="KW-0444">Lipid biosynthesis</keyword>
<dbReference type="InterPro" id="IPR029069">
    <property type="entry name" value="HotDog_dom_sf"/>
</dbReference>
<dbReference type="HAMAP" id="MF_00406">
    <property type="entry name" value="FabZ"/>
    <property type="match status" value="1"/>
</dbReference>
<dbReference type="GO" id="GO:0005737">
    <property type="term" value="C:cytoplasm"/>
    <property type="evidence" value="ECO:0007669"/>
    <property type="project" value="UniProtKB-SubCell"/>
</dbReference>
<dbReference type="GO" id="GO:0009245">
    <property type="term" value="P:lipid A biosynthetic process"/>
    <property type="evidence" value="ECO:0007669"/>
    <property type="project" value="UniProtKB-UniRule"/>
</dbReference>
<evidence type="ECO:0000256" key="8">
    <source>
        <dbReference type="ARBA" id="ARBA00023239"/>
    </source>
</evidence>
<evidence type="ECO:0000313" key="11">
    <source>
        <dbReference type="EMBL" id="MBN8659554.1"/>
    </source>
</evidence>
<evidence type="ECO:0000256" key="4">
    <source>
        <dbReference type="ARBA" id="ARBA00022490"/>
    </source>
</evidence>
<evidence type="ECO:0000256" key="9">
    <source>
        <dbReference type="ARBA" id="ARBA00025049"/>
    </source>
</evidence>
<dbReference type="Proteomes" id="UP000664277">
    <property type="component" value="Unassembled WGS sequence"/>
</dbReference>
<keyword evidence="7 10" id="KW-0443">Lipid metabolism</keyword>
<comment type="subcellular location">
    <subcellularLocation>
        <location evidence="2 10">Cytoplasm</location>
    </subcellularLocation>
</comment>
<dbReference type="GO" id="GO:0019171">
    <property type="term" value="F:(3R)-hydroxyacyl-[acyl-carrier-protein] dehydratase activity"/>
    <property type="evidence" value="ECO:0007669"/>
    <property type="project" value="UniProtKB-EC"/>
</dbReference>
<keyword evidence="6 10" id="KW-0441">Lipid A biosynthesis</keyword>
<evidence type="ECO:0000256" key="6">
    <source>
        <dbReference type="ARBA" id="ARBA00022556"/>
    </source>
</evidence>
<dbReference type="PANTHER" id="PTHR30272:SF1">
    <property type="entry name" value="3-HYDROXYACYL-[ACYL-CARRIER-PROTEIN] DEHYDRATASE"/>
    <property type="match status" value="1"/>
</dbReference>
<evidence type="ECO:0000256" key="7">
    <source>
        <dbReference type="ARBA" id="ARBA00023098"/>
    </source>
</evidence>
<dbReference type="InterPro" id="IPR010084">
    <property type="entry name" value="FabZ"/>
</dbReference>
<protein>
    <recommendedName>
        <fullName evidence="10">3-hydroxyacyl-[acyl-carrier-protein] dehydratase FabZ</fullName>
        <ecNumber evidence="10">4.2.1.59</ecNumber>
    </recommendedName>
    <alternativeName>
        <fullName evidence="10">(3R)-hydroxymyristoyl-[acyl-carrier-protein] dehydratase</fullName>
        <shortName evidence="10">(3R)-hydroxymyristoyl-ACP dehydrase</shortName>
    </alternativeName>
    <alternativeName>
        <fullName evidence="10">Beta-hydroxyacyl-ACP dehydratase</fullName>
    </alternativeName>
</protein>